<dbReference type="InterPro" id="IPR020904">
    <property type="entry name" value="Sc_DH/Rdtase_CS"/>
</dbReference>
<evidence type="ECO:0000313" key="6">
    <source>
        <dbReference type="Proteomes" id="UP001578633"/>
    </source>
</evidence>
<organism evidence="5 6">
    <name type="scientific">Alternaria dauci</name>
    <dbReference type="NCBI Taxonomy" id="48095"/>
    <lineage>
        <taxon>Eukaryota</taxon>
        <taxon>Fungi</taxon>
        <taxon>Dikarya</taxon>
        <taxon>Ascomycota</taxon>
        <taxon>Pezizomycotina</taxon>
        <taxon>Dothideomycetes</taxon>
        <taxon>Pleosporomycetidae</taxon>
        <taxon>Pleosporales</taxon>
        <taxon>Pleosporineae</taxon>
        <taxon>Pleosporaceae</taxon>
        <taxon>Alternaria</taxon>
        <taxon>Alternaria sect. Porri</taxon>
    </lineage>
</organism>
<dbReference type="SUPFAM" id="SSF51735">
    <property type="entry name" value="NAD(P)-binding Rossmann-fold domains"/>
    <property type="match status" value="1"/>
</dbReference>
<keyword evidence="6" id="KW-1185">Reference proteome</keyword>
<dbReference type="PANTHER" id="PTHR43639">
    <property type="entry name" value="OXIDOREDUCTASE, SHORT-CHAIN DEHYDROGENASE/REDUCTASE FAMILY (AFU_ORTHOLOGUE AFUA_5G02870)"/>
    <property type="match status" value="1"/>
</dbReference>
<dbReference type="Proteomes" id="UP001578633">
    <property type="component" value="Chromosome 1"/>
</dbReference>
<name>A0ABR3UWY7_9PLEO</name>
<dbReference type="Pfam" id="PF13561">
    <property type="entry name" value="adh_short_C2"/>
    <property type="match status" value="1"/>
</dbReference>
<gene>
    <name evidence="5" type="ORF">ACET3X_000506</name>
</gene>
<evidence type="ECO:0000256" key="3">
    <source>
        <dbReference type="ARBA" id="ARBA00023002"/>
    </source>
</evidence>
<dbReference type="PANTHER" id="PTHR43639:SF1">
    <property type="entry name" value="SHORT-CHAIN DEHYDROGENASE_REDUCTASE FAMILY PROTEIN"/>
    <property type="match status" value="1"/>
</dbReference>
<dbReference type="Gene3D" id="3.40.50.720">
    <property type="entry name" value="NAD(P)-binding Rossmann-like Domain"/>
    <property type="match status" value="1"/>
</dbReference>
<reference evidence="5 6" key="1">
    <citation type="submission" date="2024-09" db="EMBL/GenBank/DDBJ databases">
        <title>T2T genomes of carrot and Alternaria dauci and their utility for understanding host-pathogen interaction during carrot leaf blight disease.</title>
        <authorList>
            <person name="Liu W."/>
            <person name="Xu S."/>
            <person name="Ou C."/>
            <person name="Liu X."/>
            <person name="Zhuang F."/>
            <person name="Deng X.W."/>
        </authorList>
    </citation>
    <scope>NUCLEOTIDE SEQUENCE [LARGE SCALE GENOMIC DNA]</scope>
    <source>
        <strain evidence="5 6">A2016</strain>
    </source>
</reference>
<protein>
    <recommendedName>
        <fullName evidence="4">Ketoreductase domain-containing protein</fullName>
    </recommendedName>
</protein>
<dbReference type="SMART" id="SM00822">
    <property type="entry name" value="PKS_KR"/>
    <property type="match status" value="1"/>
</dbReference>
<evidence type="ECO:0000313" key="5">
    <source>
        <dbReference type="EMBL" id="KAL1800164.1"/>
    </source>
</evidence>
<keyword evidence="3" id="KW-0560">Oxidoreductase</keyword>
<evidence type="ECO:0000256" key="2">
    <source>
        <dbReference type="ARBA" id="ARBA00022857"/>
    </source>
</evidence>
<dbReference type="RefSeq" id="XP_069310748.1">
    <property type="nucleotide sequence ID" value="XM_069447809.1"/>
</dbReference>
<dbReference type="InterPro" id="IPR002347">
    <property type="entry name" value="SDR_fam"/>
</dbReference>
<proteinExistence type="inferred from homology"/>
<dbReference type="GeneID" id="96080828"/>
<comment type="similarity">
    <text evidence="1">Belongs to the short-chain dehydrogenases/reductases (SDR) family.</text>
</comment>
<dbReference type="PROSITE" id="PS00061">
    <property type="entry name" value="ADH_SHORT"/>
    <property type="match status" value="1"/>
</dbReference>
<dbReference type="PRINTS" id="PR00080">
    <property type="entry name" value="SDRFAMILY"/>
</dbReference>
<evidence type="ECO:0000256" key="1">
    <source>
        <dbReference type="ARBA" id="ARBA00006484"/>
    </source>
</evidence>
<dbReference type="PRINTS" id="PR00081">
    <property type="entry name" value="GDHRDH"/>
</dbReference>
<keyword evidence="2" id="KW-0521">NADP</keyword>
<dbReference type="EMBL" id="JBHGVX010000001">
    <property type="protein sequence ID" value="KAL1800164.1"/>
    <property type="molecule type" value="Genomic_DNA"/>
</dbReference>
<dbReference type="InterPro" id="IPR036291">
    <property type="entry name" value="NAD(P)-bd_dom_sf"/>
</dbReference>
<accession>A0ABR3UWY7</accession>
<sequence>MSAQSIPTALPLQGKIAIVTGASRGIGAGLALELARRGAKVTLVYTSPKSGDLAEAIASKIKSLGNGSDSKIVQADLKQLDAPEKIVSATREAFGDKIDILVNNAGVLFEKSITETTAEDYASIFDVNVRAPLLLTAAVVPHLRAPGRIINMSSIGARLGIANLTLYTASKAAIEGVTRSLAQELGVAGHTVNAVAPGPTESEMLDDVPKEVVEVQLKQTAVERRVGTADDIARIVAWLCSDDAKWVSGQTISASGGFLKFRVTERLFLYYFSSFVRALLIT</sequence>
<dbReference type="InterPro" id="IPR057326">
    <property type="entry name" value="KR_dom"/>
</dbReference>
<comment type="caution">
    <text evidence="5">The sequence shown here is derived from an EMBL/GenBank/DDBJ whole genome shotgun (WGS) entry which is preliminary data.</text>
</comment>
<evidence type="ECO:0000259" key="4">
    <source>
        <dbReference type="SMART" id="SM00822"/>
    </source>
</evidence>
<feature type="domain" description="Ketoreductase" evidence="4">
    <location>
        <begin position="15"/>
        <end position="200"/>
    </location>
</feature>